<keyword evidence="2" id="KW-1185">Reference proteome</keyword>
<feature type="non-terminal residue" evidence="1">
    <location>
        <position position="1"/>
    </location>
</feature>
<protein>
    <submittedName>
        <fullName evidence="1">Uncharacterized protein</fullName>
    </submittedName>
</protein>
<name>A0ABN8J4R8_9NEOP</name>
<evidence type="ECO:0000313" key="2">
    <source>
        <dbReference type="Proteomes" id="UP000837857"/>
    </source>
</evidence>
<reference evidence="1" key="1">
    <citation type="submission" date="2022-03" db="EMBL/GenBank/DDBJ databases">
        <authorList>
            <person name="Martin H S."/>
        </authorList>
    </citation>
    <scope>NUCLEOTIDE SEQUENCE</scope>
</reference>
<sequence length="77" mass="8339">MSTDPPVADCNSHLQADPKASCVTPCAILPANAAPERPQRARARERVFHVTNGVSHDSTCATSRPRTVAESAHYLHY</sequence>
<accession>A0ABN8J4R8</accession>
<dbReference type="Proteomes" id="UP000837857">
    <property type="component" value="Chromosome 9"/>
</dbReference>
<gene>
    <name evidence="1" type="ORF">IPOD504_LOCUS17012</name>
</gene>
<dbReference type="EMBL" id="OW152821">
    <property type="protein sequence ID" value="CAH2075828.1"/>
    <property type="molecule type" value="Genomic_DNA"/>
</dbReference>
<organism evidence="1 2">
    <name type="scientific">Iphiclides podalirius</name>
    <name type="common">scarce swallowtail</name>
    <dbReference type="NCBI Taxonomy" id="110791"/>
    <lineage>
        <taxon>Eukaryota</taxon>
        <taxon>Metazoa</taxon>
        <taxon>Ecdysozoa</taxon>
        <taxon>Arthropoda</taxon>
        <taxon>Hexapoda</taxon>
        <taxon>Insecta</taxon>
        <taxon>Pterygota</taxon>
        <taxon>Neoptera</taxon>
        <taxon>Endopterygota</taxon>
        <taxon>Lepidoptera</taxon>
        <taxon>Glossata</taxon>
        <taxon>Ditrysia</taxon>
        <taxon>Papilionoidea</taxon>
        <taxon>Papilionidae</taxon>
        <taxon>Papilioninae</taxon>
        <taxon>Iphiclides</taxon>
    </lineage>
</organism>
<evidence type="ECO:0000313" key="1">
    <source>
        <dbReference type="EMBL" id="CAH2075828.1"/>
    </source>
</evidence>
<proteinExistence type="predicted"/>